<dbReference type="PANTHER" id="PTHR37540:SF5">
    <property type="entry name" value="TRANSCRIPTION FACTOR DOMAIN-CONTAINING PROTEIN"/>
    <property type="match status" value="1"/>
</dbReference>
<accession>A0A9N9U8S0</accession>
<name>A0A9N9U8S0_9HYPO</name>
<sequence>MPILAYSSTVFSLVSLEMYPKELSIDLSEGKNDVYWIVTAFHDQVYLHAILALAGAFFDTRKVESYTPELYKHSIKALQLLQNRLFVMKESDCFSNATIMAIFALASAADIADDLPTVERHLRGLKRIIDIRGGMGRLRTNTPDLLGKICRLDLGLAVKTWRSPVFFNQSVSWDPYLVISRTPQDVNDETMSWWITDNLEPRLCTIWEDLRQFRRMSIFANEANHKIPKETFTELMVSLSYRLVNLSYDLDSPNEVVRLGMLGYVTSIFLQWGKTAEFHHLRHMLGGTLKAMHLGMSDIPMPARLWLFLTWHLLHPSEQEVGMLDGLLGSMSRDDTPLIWSDVEDLLRSTVWIGHMHDTEGEAIYRRTTLRISSTG</sequence>
<comment type="caution">
    <text evidence="2">The sequence shown here is derived from an EMBL/GenBank/DDBJ whole genome shotgun (WGS) entry which is preliminary data.</text>
</comment>
<protein>
    <submittedName>
        <fullName evidence="2">Uncharacterized protein</fullName>
    </submittedName>
</protein>
<gene>
    <name evidence="2" type="ORF">CBYS24578_00008710</name>
</gene>
<dbReference type="PANTHER" id="PTHR37540">
    <property type="entry name" value="TRANSCRIPTION FACTOR (ACR-2), PUTATIVE-RELATED-RELATED"/>
    <property type="match status" value="1"/>
</dbReference>
<reference evidence="3" key="1">
    <citation type="submission" date="2019-06" db="EMBL/GenBank/DDBJ databases">
        <authorList>
            <person name="Broberg M."/>
        </authorList>
    </citation>
    <scope>NUCLEOTIDE SEQUENCE [LARGE SCALE GENOMIC DNA]</scope>
</reference>
<keyword evidence="3" id="KW-1185">Reference proteome</keyword>
<evidence type="ECO:0000256" key="1">
    <source>
        <dbReference type="ARBA" id="ARBA00023242"/>
    </source>
</evidence>
<dbReference type="InterPro" id="IPR021858">
    <property type="entry name" value="Fun_TF"/>
</dbReference>
<evidence type="ECO:0000313" key="2">
    <source>
        <dbReference type="EMBL" id="CAG9984223.1"/>
    </source>
</evidence>
<keyword evidence="1" id="KW-0539">Nucleus</keyword>
<reference evidence="2 3" key="2">
    <citation type="submission" date="2021-10" db="EMBL/GenBank/DDBJ databases">
        <authorList>
            <person name="Piombo E."/>
        </authorList>
    </citation>
    <scope>NUCLEOTIDE SEQUENCE [LARGE SCALE GENOMIC DNA]</scope>
</reference>
<organism evidence="2 3">
    <name type="scientific">Clonostachys byssicola</name>
    <dbReference type="NCBI Taxonomy" id="160290"/>
    <lineage>
        <taxon>Eukaryota</taxon>
        <taxon>Fungi</taxon>
        <taxon>Dikarya</taxon>
        <taxon>Ascomycota</taxon>
        <taxon>Pezizomycotina</taxon>
        <taxon>Sordariomycetes</taxon>
        <taxon>Hypocreomycetidae</taxon>
        <taxon>Hypocreales</taxon>
        <taxon>Bionectriaceae</taxon>
        <taxon>Clonostachys</taxon>
    </lineage>
</organism>
<dbReference type="EMBL" id="CABFNO020001379">
    <property type="protein sequence ID" value="CAG9984223.1"/>
    <property type="molecule type" value="Genomic_DNA"/>
</dbReference>
<evidence type="ECO:0000313" key="3">
    <source>
        <dbReference type="Proteomes" id="UP000754883"/>
    </source>
</evidence>
<proteinExistence type="predicted"/>
<dbReference type="Proteomes" id="UP000754883">
    <property type="component" value="Unassembled WGS sequence"/>
</dbReference>
<dbReference type="Pfam" id="PF11951">
    <property type="entry name" value="Fungal_trans_2"/>
    <property type="match status" value="1"/>
</dbReference>
<dbReference type="OrthoDB" id="4158087at2759"/>
<dbReference type="AlphaFoldDB" id="A0A9N9U8S0"/>